<accession>A0A4Q0RVJ9</accession>
<evidence type="ECO:0000313" key="1">
    <source>
        <dbReference type="EMBL" id="RXH23177.1"/>
    </source>
</evidence>
<protein>
    <submittedName>
        <fullName evidence="1">Uncharacterized protein</fullName>
    </submittedName>
</protein>
<comment type="caution">
    <text evidence="1">The sequence shown here is derived from an EMBL/GenBank/DDBJ whole genome shotgun (WGS) entry which is preliminary data.</text>
</comment>
<sequence>MRGLEGKPRADYDPMVRIEKMRGGFAPLTVTGRKSLQEALKYCFKPGAIFYTKVGGSPAIVGAHTRELFDPNDGKGLRWLPDNESQAIHPIQDFSIGIAVEPSICG</sequence>
<dbReference type="AlphaFoldDB" id="A0A4Q0RVJ9"/>
<name>A0A4Q0RVJ9_9BRAD</name>
<organism evidence="1 2">
    <name type="scientific">Bradyrhizobium zhanjiangense</name>
    <dbReference type="NCBI Taxonomy" id="1325107"/>
    <lineage>
        <taxon>Bacteria</taxon>
        <taxon>Pseudomonadati</taxon>
        <taxon>Pseudomonadota</taxon>
        <taxon>Alphaproteobacteria</taxon>
        <taxon>Hyphomicrobiales</taxon>
        <taxon>Nitrobacteraceae</taxon>
        <taxon>Bradyrhizobium</taxon>
    </lineage>
</organism>
<gene>
    <name evidence="1" type="ORF">XH94_36955</name>
</gene>
<evidence type="ECO:0000313" key="2">
    <source>
        <dbReference type="Proteomes" id="UP000290565"/>
    </source>
</evidence>
<proteinExistence type="predicted"/>
<dbReference type="Proteomes" id="UP000290565">
    <property type="component" value="Unassembled WGS sequence"/>
</dbReference>
<reference evidence="1 2" key="1">
    <citation type="submission" date="2015-04" db="EMBL/GenBank/DDBJ databases">
        <title>Comparative genomics of rhizobia nodulating Arachis hypogaea in China.</title>
        <authorList>
            <person name="Li Y."/>
        </authorList>
    </citation>
    <scope>NUCLEOTIDE SEQUENCE [LARGE SCALE GENOMIC DNA]</scope>
    <source>
        <strain evidence="1 2">CCBAU 51787</strain>
    </source>
</reference>
<dbReference type="EMBL" id="LBJM01000202">
    <property type="protein sequence ID" value="RXH23177.1"/>
    <property type="molecule type" value="Genomic_DNA"/>
</dbReference>